<protein>
    <recommendedName>
        <fullName evidence="9">Cell division protein FtsQ</fullName>
    </recommendedName>
</protein>
<evidence type="ECO:0000259" key="10">
    <source>
        <dbReference type="PROSITE" id="PS51779"/>
    </source>
</evidence>
<feature type="domain" description="POTRA" evidence="10">
    <location>
        <begin position="74"/>
        <end position="142"/>
    </location>
</feature>
<feature type="transmembrane region" description="Helical" evidence="9">
    <location>
        <begin position="29"/>
        <end position="48"/>
    </location>
</feature>
<evidence type="ECO:0000313" key="11">
    <source>
        <dbReference type="EMBL" id="ETW13981.1"/>
    </source>
</evidence>
<dbReference type="PATRIC" id="fig|1317118.6.peg.780"/>
<evidence type="ECO:0000256" key="8">
    <source>
        <dbReference type="ARBA" id="ARBA00023306"/>
    </source>
</evidence>
<evidence type="ECO:0000256" key="9">
    <source>
        <dbReference type="HAMAP-Rule" id="MF_00911"/>
    </source>
</evidence>
<reference evidence="11 12" key="1">
    <citation type="journal article" date="2014" name="Antonie Van Leeuwenhoek">
        <title>Roseivivax atlanticus sp. nov., isolated from surface seawater of the Atlantic Ocean.</title>
        <authorList>
            <person name="Li G."/>
            <person name="Lai Q."/>
            <person name="Liu X."/>
            <person name="Sun F."/>
            <person name="Shao Z."/>
        </authorList>
    </citation>
    <scope>NUCLEOTIDE SEQUENCE [LARGE SCALE GENOMIC DNA]</scope>
    <source>
        <strain evidence="11 12">22II-s10s</strain>
    </source>
</reference>
<dbReference type="EMBL" id="AQQW01000002">
    <property type="protein sequence ID" value="ETW13981.1"/>
    <property type="molecule type" value="Genomic_DNA"/>
</dbReference>
<dbReference type="STRING" id="1379903.ATO8_03786"/>
<keyword evidence="4 9" id="KW-0132">Cell division</keyword>
<dbReference type="InterPro" id="IPR013685">
    <property type="entry name" value="POTRA_FtsQ_type"/>
</dbReference>
<dbReference type="Pfam" id="PF03799">
    <property type="entry name" value="FtsQ_DivIB_C"/>
    <property type="match status" value="1"/>
</dbReference>
<comment type="similarity">
    <text evidence="9">Belongs to the FtsQ/DivIB family. FtsQ subfamily.</text>
</comment>
<evidence type="ECO:0000256" key="4">
    <source>
        <dbReference type="ARBA" id="ARBA00022618"/>
    </source>
</evidence>
<comment type="subcellular location">
    <subcellularLocation>
        <location evidence="9">Cell inner membrane</location>
        <topology evidence="9">Single-pass type II membrane protein</topology>
    </subcellularLocation>
    <subcellularLocation>
        <location evidence="1">Membrane</location>
    </subcellularLocation>
    <text evidence="9">Localizes to the division septum.</text>
</comment>
<evidence type="ECO:0000256" key="5">
    <source>
        <dbReference type="ARBA" id="ARBA00022692"/>
    </source>
</evidence>
<evidence type="ECO:0000256" key="3">
    <source>
        <dbReference type="ARBA" id="ARBA00022519"/>
    </source>
</evidence>
<dbReference type="GO" id="GO:0032153">
    <property type="term" value="C:cell division site"/>
    <property type="evidence" value="ECO:0007669"/>
    <property type="project" value="UniProtKB-UniRule"/>
</dbReference>
<dbReference type="Gene3D" id="3.40.50.11690">
    <property type="entry name" value="Cell division protein FtsQ/DivIB"/>
    <property type="match status" value="1"/>
</dbReference>
<dbReference type="InterPro" id="IPR034746">
    <property type="entry name" value="POTRA"/>
</dbReference>
<evidence type="ECO:0000256" key="1">
    <source>
        <dbReference type="ARBA" id="ARBA00004370"/>
    </source>
</evidence>
<dbReference type="Pfam" id="PF08478">
    <property type="entry name" value="POTRA_1"/>
    <property type="match status" value="1"/>
</dbReference>
<accession>W4HPE6</accession>
<dbReference type="eggNOG" id="COG1589">
    <property type="taxonomic scope" value="Bacteria"/>
</dbReference>
<dbReference type="InterPro" id="IPR026579">
    <property type="entry name" value="FtsQ"/>
</dbReference>
<name>W4HPE6_9RHOB</name>
<keyword evidence="6 9" id="KW-1133">Transmembrane helix</keyword>
<keyword evidence="8 9" id="KW-0131">Cell cycle</keyword>
<evidence type="ECO:0000256" key="2">
    <source>
        <dbReference type="ARBA" id="ARBA00022475"/>
    </source>
</evidence>
<keyword evidence="12" id="KW-1185">Reference proteome</keyword>
<evidence type="ECO:0000313" key="12">
    <source>
        <dbReference type="Proteomes" id="UP000019063"/>
    </source>
</evidence>
<dbReference type="InterPro" id="IPR045335">
    <property type="entry name" value="FtsQ_C_sf"/>
</dbReference>
<gene>
    <name evidence="9" type="primary">ftsQ</name>
    <name evidence="11" type="ORF">ATO8_03786</name>
</gene>
<keyword evidence="7 9" id="KW-0472">Membrane</keyword>
<sequence length="289" mass="31752">MQQVSRNDPAPSRLRYRIQRMMLTPVYRILLRVGLPLAVVAGGAALWLSSEDNRDWIAMTYADLEAMVHERPEFMVKLMAVDGASDALAEQVRARLAVNVPVSSFDLDLDALKTAAVALPAVKSAQVRVRQGGVLQVEVVERVPAVLWRDGGELRLVDDEGVTVGSAATRGAHPDLAVVVGDGADRAVSEAMALMEAAGPIKKRLRGLVRQGERRWDVVLDRGQTIMLPETGAVRALERAIAMDDAVDLLGRDLVTVDLRLPRRPTLRMTDYALEELWRIKEIQAGDTH</sequence>
<dbReference type="PANTHER" id="PTHR35851:SF1">
    <property type="entry name" value="CELL DIVISION PROTEIN FTSQ"/>
    <property type="match status" value="1"/>
</dbReference>
<dbReference type="InterPro" id="IPR005548">
    <property type="entry name" value="Cell_div_FtsQ/DivIB_C"/>
</dbReference>
<keyword evidence="3 9" id="KW-0997">Cell inner membrane</keyword>
<dbReference type="PANTHER" id="PTHR35851">
    <property type="entry name" value="CELL DIVISION PROTEIN FTSQ"/>
    <property type="match status" value="1"/>
</dbReference>
<keyword evidence="5 9" id="KW-0812">Transmembrane</keyword>
<organism evidence="11 12">
    <name type="scientific">Roseivivax marinus</name>
    <dbReference type="NCBI Taxonomy" id="1379903"/>
    <lineage>
        <taxon>Bacteria</taxon>
        <taxon>Pseudomonadati</taxon>
        <taxon>Pseudomonadota</taxon>
        <taxon>Alphaproteobacteria</taxon>
        <taxon>Rhodobacterales</taxon>
        <taxon>Roseobacteraceae</taxon>
        <taxon>Roseivivax</taxon>
    </lineage>
</organism>
<dbReference type="GO" id="GO:0043093">
    <property type="term" value="P:FtsZ-dependent cytokinesis"/>
    <property type="evidence" value="ECO:0007669"/>
    <property type="project" value="UniProtKB-UniRule"/>
</dbReference>
<dbReference type="GO" id="GO:0005886">
    <property type="term" value="C:plasma membrane"/>
    <property type="evidence" value="ECO:0007669"/>
    <property type="project" value="UniProtKB-SubCell"/>
</dbReference>
<evidence type="ECO:0000256" key="6">
    <source>
        <dbReference type="ARBA" id="ARBA00022989"/>
    </source>
</evidence>
<dbReference type="HAMAP" id="MF_00911">
    <property type="entry name" value="FtsQ_subfam"/>
    <property type="match status" value="1"/>
</dbReference>
<dbReference type="PROSITE" id="PS51779">
    <property type="entry name" value="POTRA"/>
    <property type="match status" value="1"/>
</dbReference>
<comment type="caution">
    <text evidence="11">The sequence shown here is derived from an EMBL/GenBank/DDBJ whole genome shotgun (WGS) entry which is preliminary data.</text>
</comment>
<dbReference type="Proteomes" id="UP000019063">
    <property type="component" value="Unassembled WGS sequence"/>
</dbReference>
<keyword evidence="2 9" id="KW-1003">Cell membrane</keyword>
<proteinExistence type="inferred from homology"/>
<evidence type="ECO:0000256" key="7">
    <source>
        <dbReference type="ARBA" id="ARBA00023136"/>
    </source>
</evidence>
<dbReference type="AlphaFoldDB" id="W4HPE6"/>
<dbReference type="RefSeq" id="WP_043842195.1">
    <property type="nucleotide sequence ID" value="NZ_AQQW01000002.1"/>
</dbReference>
<comment type="function">
    <text evidence="9">Essential cell division protein.</text>
</comment>
<dbReference type="GO" id="GO:0090529">
    <property type="term" value="P:cell septum assembly"/>
    <property type="evidence" value="ECO:0007669"/>
    <property type="project" value="InterPro"/>
</dbReference>